<comment type="catalytic activity">
    <reaction evidence="8 10">
        <text>5-[(5-phospho-1-deoxy-D-ribulos-1-ylimino)methylamino]-1-(5-phospho-beta-D-ribosyl)imidazole-4-carboxamide + L-glutamine = D-erythro-1-(imidazol-4-yl)glycerol 3-phosphate + 5-amino-1-(5-phospho-beta-D-ribosyl)imidazole-4-carboxamide + L-glutamate + H(+)</text>
        <dbReference type="Rhea" id="RHEA:24793"/>
        <dbReference type="ChEBI" id="CHEBI:15378"/>
        <dbReference type="ChEBI" id="CHEBI:29985"/>
        <dbReference type="ChEBI" id="CHEBI:58278"/>
        <dbReference type="ChEBI" id="CHEBI:58359"/>
        <dbReference type="ChEBI" id="CHEBI:58475"/>
        <dbReference type="ChEBI" id="CHEBI:58525"/>
        <dbReference type="EC" id="4.3.2.10"/>
    </reaction>
</comment>
<evidence type="ECO:0000256" key="3">
    <source>
        <dbReference type="ARBA" id="ARBA00022605"/>
    </source>
</evidence>
<gene>
    <name evidence="10" type="primary">hisH</name>
    <name evidence="13" type="ordered locus">Hhal_1093</name>
</gene>
<dbReference type="UniPathway" id="UPA00031">
    <property type="reaction ID" value="UER00010"/>
</dbReference>
<keyword evidence="6 10" id="KW-0368">Histidine biosynthesis</keyword>
<evidence type="ECO:0000256" key="10">
    <source>
        <dbReference type="HAMAP-Rule" id="MF_00278"/>
    </source>
</evidence>
<dbReference type="GO" id="GO:0000105">
    <property type="term" value="P:L-histidine biosynthetic process"/>
    <property type="evidence" value="ECO:0007669"/>
    <property type="project" value="UniProtKB-UniRule"/>
</dbReference>
<dbReference type="GO" id="GO:0005737">
    <property type="term" value="C:cytoplasm"/>
    <property type="evidence" value="ECO:0007669"/>
    <property type="project" value="UniProtKB-SubCell"/>
</dbReference>
<dbReference type="Gene3D" id="3.40.50.880">
    <property type="match status" value="1"/>
</dbReference>
<dbReference type="OrthoDB" id="9807137at2"/>
<sequence length="216" mass="23453">MSRVAIVDYGMGNLRSVYRALAHAAGGESGLEVTADPDQVRAADRVVLPGVGAIGDCMIELNRLGLTAALIEAARSRPFLGICLGMQALLTYSEESGGVDGLGVLPGRAVRFPDGERDGRGRPLKVPHMGWSRVHRPCRHPLWDGIEDGTWFYFVHSYYVIADDPGIIVGQADHGCRFAAAVADGPCFAVQFHPEKSQDAGLRLYRNFLDWDGSWT</sequence>
<dbReference type="GO" id="GO:0000107">
    <property type="term" value="F:imidazoleglycerol-phosphate synthase activity"/>
    <property type="evidence" value="ECO:0007669"/>
    <property type="project" value="UniProtKB-UniRule"/>
</dbReference>
<comment type="function">
    <text evidence="10">IGPS catalyzes the conversion of PRFAR and glutamine to IGP, AICAR and glutamate. The HisH subunit catalyzes the hydrolysis of glutamine to glutamate and ammonia as part of the synthesis of IGP and AICAR. The resulting ammonia molecule is channeled to the active site of HisF.</text>
</comment>
<evidence type="ECO:0000256" key="11">
    <source>
        <dbReference type="PIRSR" id="PIRSR000495-1"/>
    </source>
</evidence>
<organism evidence="13 14">
    <name type="scientific">Halorhodospira halophila (strain DSM 244 / SL1)</name>
    <name type="common">Ectothiorhodospira halophila (strain DSM 244 / SL1)</name>
    <dbReference type="NCBI Taxonomy" id="349124"/>
    <lineage>
        <taxon>Bacteria</taxon>
        <taxon>Pseudomonadati</taxon>
        <taxon>Pseudomonadota</taxon>
        <taxon>Gammaproteobacteria</taxon>
        <taxon>Chromatiales</taxon>
        <taxon>Ectothiorhodospiraceae</taxon>
        <taxon>Halorhodospira</taxon>
    </lineage>
</organism>
<evidence type="ECO:0000256" key="7">
    <source>
        <dbReference type="ARBA" id="ARBA00023239"/>
    </source>
</evidence>
<keyword evidence="14" id="KW-1185">Reference proteome</keyword>
<comment type="catalytic activity">
    <reaction evidence="9 10">
        <text>L-glutamine + H2O = L-glutamate + NH4(+)</text>
        <dbReference type="Rhea" id="RHEA:15889"/>
        <dbReference type="ChEBI" id="CHEBI:15377"/>
        <dbReference type="ChEBI" id="CHEBI:28938"/>
        <dbReference type="ChEBI" id="CHEBI:29985"/>
        <dbReference type="ChEBI" id="CHEBI:58359"/>
        <dbReference type="EC" id="3.5.1.2"/>
    </reaction>
</comment>
<evidence type="ECO:0000256" key="6">
    <source>
        <dbReference type="ARBA" id="ARBA00023102"/>
    </source>
</evidence>
<dbReference type="MEROPS" id="C26.965"/>
<keyword evidence="7 10" id="KW-0456">Lyase</keyword>
<comment type="subunit">
    <text evidence="10">Heterodimer of HisH and HisF.</text>
</comment>
<dbReference type="SUPFAM" id="SSF52317">
    <property type="entry name" value="Class I glutamine amidotransferase-like"/>
    <property type="match status" value="1"/>
</dbReference>
<evidence type="ECO:0000256" key="9">
    <source>
        <dbReference type="ARBA" id="ARBA00049534"/>
    </source>
</evidence>
<dbReference type="Pfam" id="PF00117">
    <property type="entry name" value="GATase"/>
    <property type="match status" value="1"/>
</dbReference>
<dbReference type="eggNOG" id="COG0118">
    <property type="taxonomic scope" value="Bacteria"/>
</dbReference>
<dbReference type="PROSITE" id="PS51273">
    <property type="entry name" value="GATASE_TYPE_1"/>
    <property type="match status" value="1"/>
</dbReference>
<name>A1WW07_HALHL</name>
<dbReference type="PANTHER" id="PTHR42701">
    <property type="entry name" value="IMIDAZOLE GLYCEROL PHOSPHATE SYNTHASE SUBUNIT HISH"/>
    <property type="match status" value="1"/>
</dbReference>
<dbReference type="InterPro" id="IPR010139">
    <property type="entry name" value="Imidazole-glycPsynth_HisH"/>
</dbReference>
<dbReference type="GO" id="GO:0004359">
    <property type="term" value="F:glutaminase activity"/>
    <property type="evidence" value="ECO:0007669"/>
    <property type="project" value="UniProtKB-EC"/>
</dbReference>
<dbReference type="GO" id="GO:0016829">
    <property type="term" value="F:lyase activity"/>
    <property type="evidence" value="ECO:0007669"/>
    <property type="project" value="UniProtKB-KW"/>
</dbReference>
<dbReference type="Proteomes" id="UP000000647">
    <property type="component" value="Chromosome"/>
</dbReference>
<dbReference type="EC" id="3.5.1.2" evidence="10"/>
<dbReference type="HOGENOM" id="CLU_071837_2_2_6"/>
<feature type="active site" description="Nucleophile" evidence="10 11">
    <location>
        <position position="83"/>
    </location>
</feature>
<accession>A1WW07</accession>
<dbReference type="STRING" id="349124.Hhal_1093"/>
<reference evidence="14" key="1">
    <citation type="submission" date="2006-12" db="EMBL/GenBank/DDBJ databases">
        <title>Complete sequence of Halorhodospira halophila SL1.</title>
        <authorList>
            <consortium name="US DOE Joint Genome Institute"/>
            <person name="Copeland A."/>
            <person name="Lucas S."/>
            <person name="Lapidus A."/>
            <person name="Barry K."/>
            <person name="Detter J.C."/>
            <person name="Glavina del Rio T."/>
            <person name="Hammon N."/>
            <person name="Israni S."/>
            <person name="Dalin E."/>
            <person name="Tice H."/>
            <person name="Pitluck S."/>
            <person name="Saunders E."/>
            <person name="Brettin T."/>
            <person name="Bruce D."/>
            <person name="Han C."/>
            <person name="Tapia R."/>
            <person name="Schmutz J."/>
            <person name="Larimer F."/>
            <person name="Land M."/>
            <person name="Hauser L."/>
            <person name="Kyrpides N."/>
            <person name="Mikhailova N."/>
            <person name="Hoff W."/>
            <person name="Richardson P."/>
        </authorList>
    </citation>
    <scope>NUCLEOTIDE SEQUENCE [LARGE SCALE GENOMIC DNA]</scope>
    <source>
        <strain evidence="14">DSM 244 / SL1</strain>
    </source>
</reference>
<comment type="subcellular location">
    <subcellularLocation>
        <location evidence="10">Cytoplasm</location>
    </subcellularLocation>
</comment>
<keyword evidence="13" id="KW-0328">Glycosyltransferase</keyword>
<dbReference type="KEGG" id="hha:Hhal_1093"/>
<dbReference type="InterPro" id="IPR029062">
    <property type="entry name" value="Class_I_gatase-like"/>
</dbReference>
<dbReference type="PIRSF" id="PIRSF000495">
    <property type="entry name" value="Amidotransf_hisH"/>
    <property type="match status" value="1"/>
</dbReference>
<evidence type="ECO:0000259" key="12">
    <source>
        <dbReference type="Pfam" id="PF00117"/>
    </source>
</evidence>
<evidence type="ECO:0000256" key="1">
    <source>
        <dbReference type="ARBA" id="ARBA00005091"/>
    </source>
</evidence>
<comment type="pathway">
    <text evidence="1 10">Amino-acid biosynthesis; L-histidine biosynthesis; L-histidine from 5-phospho-alpha-D-ribose 1-diphosphate: step 5/9.</text>
</comment>
<feature type="domain" description="Glutamine amidotransferase" evidence="12">
    <location>
        <begin position="6"/>
        <end position="208"/>
    </location>
</feature>
<feature type="active site" evidence="10 11">
    <location>
        <position position="195"/>
    </location>
</feature>
<evidence type="ECO:0000256" key="5">
    <source>
        <dbReference type="ARBA" id="ARBA00022962"/>
    </source>
</evidence>
<evidence type="ECO:0000256" key="2">
    <source>
        <dbReference type="ARBA" id="ARBA00022490"/>
    </source>
</evidence>
<feature type="active site" evidence="10 11">
    <location>
        <position position="193"/>
    </location>
</feature>
<reference evidence="13 14" key="2">
    <citation type="journal article" date="2013" name="Stand. Genomic Sci.">
        <title>Complete genome sequence of Halorhodospira halophila SL1.</title>
        <authorList>
            <person name="Challacombe J.F."/>
            <person name="Majid S."/>
            <person name="Deole R."/>
            <person name="Brettin T.S."/>
            <person name="Bruce D."/>
            <person name="Delano S.F."/>
            <person name="Detter J.C."/>
            <person name="Gleasner C.D."/>
            <person name="Han C.S."/>
            <person name="Misra M."/>
            <person name="Reitenga K.G."/>
            <person name="Mikhailova N."/>
            <person name="Woyke T."/>
            <person name="Pitluck S."/>
            <person name="Nolan M."/>
            <person name="Land M.L."/>
            <person name="Saunders E."/>
            <person name="Tapia R."/>
            <person name="Lapidus A."/>
            <person name="Ivanova N."/>
            <person name="Hoff W.D."/>
        </authorList>
    </citation>
    <scope>NUCLEOTIDE SEQUENCE [LARGE SCALE GENOMIC DNA]</scope>
    <source>
        <strain evidence="14">DSM 244 / SL1</strain>
    </source>
</reference>
<dbReference type="RefSeq" id="WP_011813892.1">
    <property type="nucleotide sequence ID" value="NC_008789.1"/>
</dbReference>
<proteinExistence type="inferred from homology"/>
<evidence type="ECO:0000313" key="14">
    <source>
        <dbReference type="Proteomes" id="UP000000647"/>
    </source>
</evidence>
<evidence type="ECO:0000313" key="13">
    <source>
        <dbReference type="EMBL" id="ABM61869.1"/>
    </source>
</evidence>
<dbReference type="InterPro" id="IPR017926">
    <property type="entry name" value="GATASE"/>
</dbReference>
<evidence type="ECO:0000256" key="8">
    <source>
        <dbReference type="ARBA" id="ARBA00047838"/>
    </source>
</evidence>
<dbReference type="EMBL" id="CP000544">
    <property type="protein sequence ID" value="ABM61869.1"/>
    <property type="molecule type" value="Genomic_DNA"/>
</dbReference>
<dbReference type="PANTHER" id="PTHR42701:SF2">
    <property type="entry name" value="IMIDAZOLE GLYCEROL PHOSPHATE SYNTHASE SUBUNIT HISH 1"/>
    <property type="match status" value="1"/>
</dbReference>
<dbReference type="HAMAP" id="MF_00278">
    <property type="entry name" value="HisH"/>
    <property type="match status" value="1"/>
</dbReference>
<dbReference type="CDD" id="cd01748">
    <property type="entry name" value="GATase1_IGP_Synthase"/>
    <property type="match status" value="1"/>
</dbReference>
<keyword evidence="13" id="KW-0808">Transferase</keyword>
<keyword evidence="3 10" id="KW-0028">Amino-acid biosynthesis</keyword>
<dbReference type="NCBIfam" id="TIGR01855">
    <property type="entry name" value="IMP_synth_hisH"/>
    <property type="match status" value="1"/>
</dbReference>
<evidence type="ECO:0000256" key="4">
    <source>
        <dbReference type="ARBA" id="ARBA00022801"/>
    </source>
</evidence>
<protein>
    <recommendedName>
        <fullName evidence="10">Imidazole glycerol phosphate synthase subunit HisH</fullName>
        <ecNumber evidence="10">4.3.2.10</ecNumber>
    </recommendedName>
    <alternativeName>
        <fullName evidence="10">IGP synthase glutaminase subunit</fullName>
        <ecNumber evidence="10">3.5.1.2</ecNumber>
    </alternativeName>
    <alternativeName>
        <fullName evidence="10">IGP synthase subunit HisH</fullName>
    </alternativeName>
    <alternativeName>
        <fullName evidence="10">ImGP synthase subunit HisH</fullName>
        <shortName evidence="10">IGPS subunit HisH</shortName>
    </alternativeName>
</protein>
<keyword evidence="5 10" id="KW-0315">Glutamine amidotransferase</keyword>
<dbReference type="EC" id="4.3.2.10" evidence="10"/>
<keyword evidence="2 10" id="KW-0963">Cytoplasm</keyword>
<keyword evidence="4 10" id="KW-0378">Hydrolase</keyword>
<dbReference type="AlphaFoldDB" id="A1WW07"/>